<sequence length="173" mass="19882">MLNRLLRGTSVPAHVWSGVSISLSASSGEQLRPQLNRLILESSLKKLILAWKREIGYRICFERIRPVTLPGLGEFLLAIAIFKFIYSALQHLYQLGLCQCNDPCHEFRRSLKLAQLTPQELHYSFRPRPPSLVFEYRKLVAVDLGKCKIFFVKERKALSYCSICFILRPVTDA</sequence>
<organism evidence="1 2">
    <name type="scientific">Artemia franciscana</name>
    <name type="common">Brine shrimp</name>
    <name type="synonym">Artemia sanfranciscana</name>
    <dbReference type="NCBI Taxonomy" id="6661"/>
    <lineage>
        <taxon>Eukaryota</taxon>
        <taxon>Metazoa</taxon>
        <taxon>Ecdysozoa</taxon>
        <taxon>Arthropoda</taxon>
        <taxon>Crustacea</taxon>
        <taxon>Branchiopoda</taxon>
        <taxon>Anostraca</taxon>
        <taxon>Artemiidae</taxon>
        <taxon>Artemia</taxon>
    </lineage>
</organism>
<comment type="caution">
    <text evidence="1">The sequence shown here is derived from an EMBL/GenBank/DDBJ whole genome shotgun (WGS) entry which is preliminary data.</text>
</comment>
<reference evidence="1" key="1">
    <citation type="submission" date="2023-07" db="EMBL/GenBank/DDBJ databases">
        <title>Chromosome-level genome assembly of Artemia franciscana.</title>
        <authorList>
            <person name="Jo E."/>
        </authorList>
    </citation>
    <scope>NUCLEOTIDE SEQUENCE</scope>
    <source>
        <tissue evidence="1">Whole body</tissue>
    </source>
</reference>
<proteinExistence type="predicted"/>
<gene>
    <name evidence="1" type="ORF">QYM36_019327</name>
</gene>
<accession>A0AA88H5F5</accession>
<evidence type="ECO:0000313" key="1">
    <source>
        <dbReference type="EMBL" id="KAK2702063.1"/>
    </source>
</evidence>
<keyword evidence="2" id="KW-1185">Reference proteome</keyword>
<protein>
    <submittedName>
        <fullName evidence="1">Uncharacterized protein</fullName>
    </submittedName>
</protein>
<evidence type="ECO:0000313" key="2">
    <source>
        <dbReference type="Proteomes" id="UP001187531"/>
    </source>
</evidence>
<dbReference type="Proteomes" id="UP001187531">
    <property type="component" value="Unassembled WGS sequence"/>
</dbReference>
<name>A0AA88H5F5_ARTSF</name>
<dbReference type="EMBL" id="JAVRJZ010000988">
    <property type="protein sequence ID" value="KAK2702063.1"/>
    <property type="molecule type" value="Genomic_DNA"/>
</dbReference>
<dbReference type="AlphaFoldDB" id="A0AA88H5F5"/>